<evidence type="ECO:0000313" key="1">
    <source>
        <dbReference type="EMBL" id="SMB94185.1"/>
    </source>
</evidence>
<accession>A0A1W1VLB8</accession>
<dbReference type="Proteomes" id="UP000192582">
    <property type="component" value="Unassembled WGS sequence"/>
</dbReference>
<keyword evidence="2" id="KW-1185">Reference proteome</keyword>
<protein>
    <submittedName>
        <fullName evidence="1">Uncharacterized protein</fullName>
    </submittedName>
</protein>
<proteinExistence type="predicted"/>
<reference evidence="1 2" key="1">
    <citation type="submission" date="2017-04" db="EMBL/GenBank/DDBJ databases">
        <authorList>
            <person name="Afonso C.L."/>
            <person name="Miller P.J."/>
            <person name="Scott M.A."/>
            <person name="Spackman E."/>
            <person name="Goraichik I."/>
            <person name="Dimitrov K.M."/>
            <person name="Suarez D.L."/>
            <person name="Swayne D.E."/>
        </authorList>
    </citation>
    <scope>NUCLEOTIDE SEQUENCE [LARGE SCALE GENOMIC DNA]</scope>
    <source>
        <strain evidence="1 2">KR-140</strain>
    </source>
</reference>
<organism evidence="1 2">
    <name type="scientific">Deinococcus hopiensis KR-140</name>
    <dbReference type="NCBI Taxonomy" id="695939"/>
    <lineage>
        <taxon>Bacteria</taxon>
        <taxon>Thermotogati</taxon>
        <taxon>Deinococcota</taxon>
        <taxon>Deinococci</taxon>
        <taxon>Deinococcales</taxon>
        <taxon>Deinococcaceae</taxon>
        <taxon>Deinococcus</taxon>
    </lineage>
</organism>
<evidence type="ECO:0000313" key="2">
    <source>
        <dbReference type="Proteomes" id="UP000192582"/>
    </source>
</evidence>
<gene>
    <name evidence="1" type="ORF">SAMN00790413_02282</name>
</gene>
<dbReference type="EMBL" id="FWWU01000009">
    <property type="protein sequence ID" value="SMB94185.1"/>
    <property type="molecule type" value="Genomic_DNA"/>
</dbReference>
<dbReference type="AlphaFoldDB" id="A0A1W1VLB8"/>
<name>A0A1W1VLB8_9DEIO</name>
<sequence length="77" mass="8548">MLVLAQLWAAVQLLGLIADTEVERVGLLPSFVSDLQESFLRSGGDIHLANLFAPQAYEAHLQGRRYGLPQFPPHHRA</sequence>